<accession>A0A2U2B979</accession>
<reference evidence="1 2" key="1">
    <citation type="submission" date="2018-05" db="EMBL/GenBank/DDBJ databases">
        <title>Marinilabilia rubrum sp. nov., isolated from saltern sediment.</title>
        <authorList>
            <person name="Zhang R."/>
        </authorList>
    </citation>
    <scope>NUCLEOTIDE SEQUENCE [LARGE SCALE GENOMIC DNA]</scope>
    <source>
        <strain evidence="1 2">WTE16</strain>
    </source>
</reference>
<protein>
    <submittedName>
        <fullName evidence="1">Uncharacterized protein</fullName>
    </submittedName>
</protein>
<evidence type="ECO:0000313" key="2">
    <source>
        <dbReference type="Proteomes" id="UP000244956"/>
    </source>
</evidence>
<keyword evidence="2" id="KW-1185">Reference proteome</keyword>
<proteinExistence type="predicted"/>
<dbReference type="Proteomes" id="UP000244956">
    <property type="component" value="Unassembled WGS sequence"/>
</dbReference>
<name>A0A2U2B979_9BACT</name>
<gene>
    <name evidence="1" type="ORF">DDZ16_09240</name>
</gene>
<dbReference type="AlphaFoldDB" id="A0A2U2B979"/>
<comment type="caution">
    <text evidence="1">The sequence shown here is derived from an EMBL/GenBank/DDBJ whole genome shotgun (WGS) entry which is preliminary data.</text>
</comment>
<evidence type="ECO:0000313" key="1">
    <source>
        <dbReference type="EMBL" id="PWD99620.1"/>
    </source>
</evidence>
<organism evidence="1 2">
    <name type="scientific">Marinilabilia rubra</name>
    <dbReference type="NCBI Taxonomy" id="2162893"/>
    <lineage>
        <taxon>Bacteria</taxon>
        <taxon>Pseudomonadati</taxon>
        <taxon>Bacteroidota</taxon>
        <taxon>Bacteroidia</taxon>
        <taxon>Marinilabiliales</taxon>
        <taxon>Marinilabiliaceae</taxon>
        <taxon>Marinilabilia</taxon>
    </lineage>
</organism>
<sequence length="153" mass="16245">MGETGRRENRGISKIIQNIILPSSYIPLMAPTDASGSLQPLPGGCNLAPGQLQMLSGCLQGLPGGNKLAQAGCNPLPGGLHPLEVEVHPPQAANNAPQGLKPLLPALCNPSRGHTTLFLLETIRHIDWRHRKTKKEPVAKTGLLSSTAFKTKI</sequence>
<dbReference type="EMBL" id="QEWP01000006">
    <property type="protein sequence ID" value="PWD99620.1"/>
    <property type="molecule type" value="Genomic_DNA"/>
</dbReference>